<evidence type="ECO:0000313" key="1">
    <source>
        <dbReference type="EMBL" id="OTP66372.1"/>
    </source>
</evidence>
<accession>A0A242M5K0</accession>
<reference evidence="1 2" key="1">
    <citation type="submission" date="2017-03" db="EMBL/GenBank/DDBJ databases">
        <title>Genome analysis of strain PAMC 26577.</title>
        <authorList>
            <person name="Oh H.-M."/>
            <person name="Yang J.-A."/>
        </authorList>
    </citation>
    <scope>NUCLEOTIDE SEQUENCE [LARGE SCALE GENOMIC DNA]</scope>
    <source>
        <strain evidence="1 2">PAMC 26577</strain>
    </source>
</reference>
<proteinExistence type="predicted"/>
<comment type="caution">
    <text evidence="1">The sequence shown here is derived from an EMBL/GenBank/DDBJ whole genome shotgun (WGS) entry which is preliminary data.</text>
</comment>
<dbReference type="EMBL" id="NBTZ01000161">
    <property type="protein sequence ID" value="OTP66372.1"/>
    <property type="molecule type" value="Genomic_DNA"/>
</dbReference>
<evidence type="ECO:0000313" key="2">
    <source>
        <dbReference type="Proteomes" id="UP000195221"/>
    </source>
</evidence>
<gene>
    <name evidence="1" type="ORF">PAMC26577_37945</name>
</gene>
<protein>
    <submittedName>
        <fullName evidence="1">Uncharacterized protein</fullName>
    </submittedName>
</protein>
<dbReference type="AlphaFoldDB" id="A0A242M5K0"/>
<name>A0A242M5K0_CABSO</name>
<dbReference type="Proteomes" id="UP000195221">
    <property type="component" value="Unassembled WGS sequence"/>
</dbReference>
<sequence length="40" mass="4391">MDVVLVVRNCVEESYSDGQRGQIFSSFEFGVGCAKNASFN</sequence>
<organism evidence="1 2">
    <name type="scientific">Caballeronia sordidicola</name>
    <name type="common">Burkholderia sordidicola</name>
    <dbReference type="NCBI Taxonomy" id="196367"/>
    <lineage>
        <taxon>Bacteria</taxon>
        <taxon>Pseudomonadati</taxon>
        <taxon>Pseudomonadota</taxon>
        <taxon>Betaproteobacteria</taxon>
        <taxon>Burkholderiales</taxon>
        <taxon>Burkholderiaceae</taxon>
        <taxon>Caballeronia</taxon>
    </lineage>
</organism>